<keyword evidence="3 11" id="KW-0808">Transferase</keyword>
<dbReference type="GO" id="GO:0009360">
    <property type="term" value="C:DNA polymerase III complex"/>
    <property type="evidence" value="ECO:0007669"/>
    <property type="project" value="InterPro"/>
</dbReference>
<keyword evidence="5" id="KW-0235">DNA replication</keyword>
<protein>
    <recommendedName>
        <fullName evidence="2">DNA polymerase III subunit delta</fullName>
        <ecNumber evidence="1">2.7.7.7</ecNumber>
    </recommendedName>
</protein>
<evidence type="ECO:0000256" key="1">
    <source>
        <dbReference type="ARBA" id="ARBA00012417"/>
    </source>
</evidence>
<dbReference type="GO" id="GO:0003887">
    <property type="term" value="F:DNA-directed DNA polymerase activity"/>
    <property type="evidence" value="ECO:0007669"/>
    <property type="project" value="UniProtKB-KW"/>
</dbReference>
<dbReference type="PANTHER" id="PTHR34388:SF1">
    <property type="entry name" value="DNA POLYMERASE III SUBUNIT DELTA"/>
    <property type="match status" value="1"/>
</dbReference>
<evidence type="ECO:0000259" key="10">
    <source>
        <dbReference type="Pfam" id="PF21694"/>
    </source>
</evidence>
<evidence type="ECO:0000256" key="6">
    <source>
        <dbReference type="ARBA" id="ARBA00022932"/>
    </source>
</evidence>
<comment type="similarity">
    <text evidence="7">Belongs to the DNA polymerase HolA subunit family.</text>
</comment>
<dbReference type="NCBIfam" id="TIGR01128">
    <property type="entry name" value="holA"/>
    <property type="match status" value="1"/>
</dbReference>
<evidence type="ECO:0000256" key="4">
    <source>
        <dbReference type="ARBA" id="ARBA00022695"/>
    </source>
</evidence>
<comment type="caution">
    <text evidence="11">The sequence shown here is derived from an EMBL/GenBank/DDBJ whole genome shotgun (WGS) entry which is preliminary data.</text>
</comment>
<dbReference type="SUPFAM" id="SSF52540">
    <property type="entry name" value="P-loop containing nucleoside triphosphate hydrolases"/>
    <property type="match status" value="1"/>
</dbReference>
<keyword evidence="12" id="KW-1185">Reference proteome</keyword>
<dbReference type="Proteomes" id="UP000298484">
    <property type="component" value="Unassembled WGS sequence"/>
</dbReference>
<feature type="domain" description="DNA polymerase III delta N-terminal" evidence="9">
    <location>
        <begin position="19"/>
        <end position="144"/>
    </location>
</feature>
<accession>A0A4Y9AGF5</accession>
<dbReference type="InterPro" id="IPR008921">
    <property type="entry name" value="DNA_pol3_clamp-load_cplx_C"/>
</dbReference>
<dbReference type="InterPro" id="IPR005790">
    <property type="entry name" value="DNA_polIII_delta"/>
</dbReference>
<dbReference type="Gene3D" id="1.20.272.10">
    <property type="match status" value="1"/>
</dbReference>
<name>A0A4Y9AGF5_9BACI</name>
<sequence>MTYAEVLKQVKQKQIAPVYLLYGTESYFIQNIIKHVEEAVLEGETDENLSVYDLAMTPVQEVITDAETYPFFGGKKLIYANNPSFLKAKPDKLSFEHDLETVIQYLKQPVDYTVIVFTAPYEKIDERKKISKILKQHSVVAECNPIKGYELKNWITNLAGSMQITIEDDVYDMLESELSTNLHQVKNELTKLALYVGKNGVVTKEIAESLVSHTETNSSLRLVDAVIDHDLHKAISIYKDLEKMKEEPIGLIALLAFQFRTILRVKLLNQKGYSQSRMQKQIGAHPYVIKMASQRERQFPTGRLETIIDKLTRTDTAIKQGKMEKELAFELLLHELTK</sequence>
<dbReference type="InterPro" id="IPR048466">
    <property type="entry name" value="DNA_pol3_delta-like_C"/>
</dbReference>
<gene>
    <name evidence="11" type="primary">holA</name>
    <name evidence="11" type="ORF">E4U82_04400</name>
</gene>
<evidence type="ECO:0000256" key="7">
    <source>
        <dbReference type="ARBA" id="ARBA00034754"/>
    </source>
</evidence>
<evidence type="ECO:0000259" key="9">
    <source>
        <dbReference type="Pfam" id="PF06144"/>
    </source>
</evidence>
<evidence type="ECO:0000256" key="5">
    <source>
        <dbReference type="ARBA" id="ARBA00022705"/>
    </source>
</evidence>
<dbReference type="GO" id="GO:0003677">
    <property type="term" value="F:DNA binding"/>
    <property type="evidence" value="ECO:0007669"/>
    <property type="project" value="InterPro"/>
</dbReference>
<comment type="catalytic activity">
    <reaction evidence="8">
        <text>DNA(n) + a 2'-deoxyribonucleoside 5'-triphosphate = DNA(n+1) + diphosphate</text>
        <dbReference type="Rhea" id="RHEA:22508"/>
        <dbReference type="Rhea" id="RHEA-COMP:17339"/>
        <dbReference type="Rhea" id="RHEA-COMP:17340"/>
        <dbReference type="ChEBI" id="CHEBI:33019"/>
        <dbReference type="ChEBI" id="CHEBI:61560"/>
        <dbReference type="ChEBI" id="CHEBI:173112"/>
        <dbReference type="EC" id="2.7.7.7"/>
    </reaction>
</comment>
<dbReference type="EC" id="2.7.7.7" evidence="1"/>
<proteinExistence type="inferred from homology"/>
<evidence type="ECO:0000313" key="12">
    <source>
        <dbReference type="Proteomes" id="UP000298484"/>
    </source>
</evidence>
<dbReference type="Pfam" id="PF06144">
    <property type="entry name" value="DNA_pol3_delta"/>
    <property type="match status" value="1"/>
</dbReference>
<dbReference type="SUPFAM" id="SSF48019">
    <property type="entry name" value="post-AAA+ oligomerization domain-like"/>
    <property type="match status" value="1"/>
</dbReference>
<evidence type="ECO:0000256" key="2">
    <source>
        <dbReference type="ARBA" id="ARBA00017703"/>
    </source>
</evidence>
<reference evidence="11 12" key="1">
    <citation type="submission" date="2019-03" db="EMBL/GenBank/DDBJ databases">
        <title>Genome sequence of Lentibacillus salicampi ATCC BAA-719.</title>
        <authorList>
            <person name="Maclea K.S."/>
            <person name="Simoes Junior M."/>
        </authorList>
    </citation>
    <scope>NUCLEOTIDE SEQUENCE [LARGE SCALE GENOMIC DNA]</scope>
    <source>
        <strain evidence="11 12">ATCC BAA-719</strain>
    </source>
</reference>
<dbReference type="GO" id="GO:0006261">
    <property type="term" value="P:DNA-templated DNA replication"/>
    <property type="evidence" value="ECO:0007669"/>
    <property type="project" value="TreeGrafter"/>
</dbReference>
<keyword evidence="6" id="KW-0239">DNA-directed DNA polymerase</keyword>
<dbReference type="EMBL" id="SRHY01000003">
    <property type="protein sequence ID" value="TFJ94060.1"/>
    <property type="molecule type" value="Genomic_DNA"/>
</dbReference>
<organism evidence="11 12">
    <name type="scientific">Lentibacillus salicampi</name>
    <dbReference type="NCBI Taxonomy" id="175306"/>
    <lineage>
        <taxon>Bacteria</taxon>
        <taxon>Bacillati</taxon>
        <taxon>Bacillota</taxon>
        <taxon>Bacilli</taxon>
        <taxon>Bacillales</taxon>
        <taxon>Bacillaceae</taxon>
        <taxon>Lentibacillus</taxon>
    </lineage>
</organism>
<evidence type="ECO:0000313" key="11">
    <source>
        <dbReference type="EMBL" id="TFJ94060.1"/>
    </source>
</evidence>
<keyword evidence="4 11" id="KW-0548">Nucleotidyltransferase</keyword>
<dbReference type="Gene3D" id="1.10.8.60">
    <property type="match status" value="1"/>
</dbReference>
<dbReference type="InterPro" id="IPR027417">
    <property type="entry name" value="P-loop_NTPase"/>
</dbReference>
<dbReference type="RefSeq" id="WP_135108860.1">
    <property type="nucleotide sequence ID" value="NZ_SRHY01000003.1"/>
</dbReference>
<evidence type="ECO:0000256" key="3">
    <source>
        <dbReference type="ARBA" id="ARBA00022679"/>
    </source>
</evidence>
<evidence type="ECO:0000256" key="8">
    <source>
        <dbReference type="ARBA" id="ARBA00049244"/>
    </source>
</evidence>
<feature type="domain" description="DNA polymerase III delta subunit-like C-terminal" evidence="10">
    <location>
        <begin position="219"/>
        <end position="335"/>
    </location>
</feature>
<dbReference type="AlphaFoldDB" id="A0A4Y9AGF5"/>
<dbReference type="Gene3D" id="3.40.50.300">
    <property type="entry name" value="P-loop containing nucleotide triphosphate hydrolases"/>
    <property type="match status" value="1"/>
</dbReference>
<dbReference type="Pfam" id="PF21694">
    <property type="entry name" value="DNA_pol3_delta_C"/>
    <property type="match status" value="1"/>
</dbReference>
<dbReference type="PANTHER" id="PTHR34388">
    <property type="entry name" value="DNA POLYMERASE III SUBUNIT DELTA"/>
    <property type="match status" value="1"/>
</dbReference>
<dbReference type="InterPro" id="IPR010372">
    <property type="entry name" value="DNA_pol3_delta_N"/>
</dbReference>
<dbReference type="OrthoDB" id="9775929at2"/>